<name>A0A9W8D0A9_9FUNG</name>
<reference evidence="7" key="1">
    <citation type="submission" date="2022-07" db="EMBL/GenBank/DDBJ databases">
        <title>Phylogenomic reconstructions and comparative analyses of Kickxellomycotina fungi.</title>
        <authorList>
            <person name="Reynolds N.K."/>
            <person name="Stajich J.E."/>
            <person name="Barry K."/>
            <person name="Grigoriev I.V."/>
            <person name="Crous P."/>
            <person name="Smith M.E."/>
        </authorList>
    </citation>
    <scope>NUCLEOTIDE SEQUENCE</scope>
    <source>
        <strain evidence="7">BCRC 34381</strain>
    </source>
</reference>
<evidence type="ECO:0000256" key="2">
    <source>
        <dbReference type="ARBA" id="ARBA00007273"/>
    </source>
</evidence>
<organism evidence="7 8">
    <name type="scientific">Coemansia biformis</name>
    <dbReference type="NCBI Taxonomy" id="1286918"/>
    <lineage>
        <taxon>Eukaryota</taxon>
        <taxon>Fungi</taxon>
        <taxon>Fungi incertae sedis</taxon>
        <taxon>Zoopagomycota</taxon>
        <taxon>Kickxellomycotina</taxon>
        <taxon>Kickxellomycetes</taxon>
        <taxon>Kickxellales</taxon>
        <taxon>Kickxellaceae</taxon>
        <taxon>Coemansia</taxon>
    </lineage>
</organism>
<comment type="caution">
    <text evidence="7">The sequence shown here is derived from an EMBL/GenBank/DDBJ whole genome shotgun (WGS) entry which is preliminary data.</text>
</comment>
<sequence length="356" mass="38595">MAGEDSAKRKRPLGLKARAAKKATTDDGAAPAVNDFEESTATIMLQGDENSDELDELEGIFTSAIECADEDPQRAISLLRGTIHESDRLLRISDVDDRQMDARFYLIYGSALYSLTEVSEDDDTLTFLELAHQRLSQADALCMAGGEAEAVVFGRVRLALAKVELAMLAADESRDMPLESLDRAVQALQLASPAADVDAADTEQREGPLAVVSLVLSLVDSQRVGDSAAAELASWCETQARKLPGDKAKHALAQALWLRANALIDCSELGPEIRELFREAQALLADADASDVLILRGEIELNMGNVQEEEEDQERCYAMAVATFKRVQAMGALPDSFAQFVDEIGPADDDDDSDEE</sequence>
<dbReference type="PANTHER" id="PTHR28290:SF1">
    <property type="entry name" value="ENHANCER OF TRANSLATION TERMINATION 1"/>
    <property type="match status" value="1"/>
</dbReference>
<proteinExistence type="inferred from homology"/>
<feature type="region of interest" description="Disordered" evidence="6">
    <location>
        <begin position="1"/>
        <end position="32"/>
    </location>
</feature>
<dbReference type="GO" id="GO:0005634">
    <property type="term" value="C:nucleus"/>
    <property type="evidence" value="ECO:0007669"/>
    <property type="project" value="UniProtKB-SubCell"/>
</dbReference>
<comment type="similarity">
    <text evidence="2">Belongs to the ETT1 family.</text>
</comment>
<dbReference type="InterPro" id="IPR024318">
    <property type="entry name" value="Nro1/ETT1"/>
</dbReference>
<keyword evidence="8" id="KW-1185">Reference proteome</keyword>
<keyword evidence="3" id="KW-0805">Transcription regulation</keyword>
<dbReference type="AlphaFoldDB" id="A0A9W8D0A9"/>
<gene>
    <name evidence="7" type="ORF">LPJ61_000695</name>
</gene>
<evidence type="ECO:0000256" key="4">
    <source>
        <dbReference type="ARBA" id="ARBA00023163"/>
    </source>
</evidence>
<evidence type="ECO:0000256" key="1">
    <source>
        <dbReference type="ARBA" id="ARBA00004123"/>
    </source>
</evidence>
<evidence type="ECO:0000313" key="8">
    <source>
        <dbReference type="Proteomes" id="UP001143981"/>
    </source>
</evidence>
<dbReference type="EMBL" id="JANBOI010000038">
    <property type="protein sequence ID" value="KAJ1735167.1"/>
    <property type="molecule type" value="Genomic_DNA"/>
</dbReference>
<evidence type="ECO:0000256" key="5">
    <source>
        <dbReference type="ARBA" id="ARBA00023242"/>
    </source>
</evidence>
<comment type="subcellular location">
    <subcellularLocation>
        <location evidence="1">Nucleus</location>
    </subcellularLocation>
</comment>
<dbReference type="GO" id="GO:2000640">
    <property type="term" value="P:positive regulation of SREBP signaling pathway"/>
    <property type="evidence" value="ECO:0007669"/>
    <property type="project" value="TreeGrafter"/>
</dbReference>
<keyword evidence="5" id="KW-0539">Nucleus</keyword>
<dbReference type="Proteomes" id="UP001143981">
    <property type="component" value="Unassembled WGS sequence"/>
</dbReference>
<evidence type="ECO:0000256" key="3">
    <source>
        <dbReference type="ARBA" id="ARBA00023015"/>
    </source>
</evidence>
<keyword evidence="4" id="KW-0804">Transcription</keyword>
<evidence type="ECO:0000256" key="6">
    <source>
        <dbReference type="SAM" id="MobiDB-lite"/>
    </source>
</evidence>
<dbReference type="OrthoDB" id="5598057at2759"/>
<dbReference type="Pfam" id="PF12753">
    <property type="entry name" value="Nro1"/>
    <property type="match status" value="1"/>
</dbReference>
<evidence type="ECO:0000313" key="7">
    <source>
        <dbReference type="EMBL" id="KAJ1735167.1"/>
    </source>
</evidence>
<protein>
    <submittedName>
        <fullName evidence="7">Uncharacterized protein</fullName>
    </submittedName>
</protein>
<feature type="compositionally biased region" description="Basic residues" evidence="6">
    <location>
        <begin position="8"/>
        <end position="21"/>
    </location>
</feature>
<dbReference type="PANTHER" id="PTHR28290">
    <property type="entry name" value="ENHANCER OF TRANSLATION TERMINATION 1"/>
    <property type="match status" value="1"/>
</dbReference>
<accession>A0A9W8D0A9</accession>